<dbReference type="EMBL" id="JABDJR010000507">
    <property type="protein sequence ID" value="NNF07610.1"/>
    <property type="molecule type" value="Genomic_DNA"/>
</dbReference>
<comment type="caution">
    <text evidence="6">The sequence shown here is derived from an EMBL/GenBank/DDBJ whole genome shotgun (WGS) entry which is preliminary data.</text>
</comment>
<evidence type="ECO:0000256" key="5">
    <source>
        <dbReference type="SAM" id="MobiDB-lite"/>
    </source>
</evidence>
<dbReference type="Gene3D" id="1.20.1440.90">
    <property type="entry name" value="Phosphoenolpyruvate/pyruvate domain"/>
    <property type="match status" value="1"/>
</dbReference>
<dbReference type="AlphaFoldDB" id="A0A7Y2H322"/>
<dbReference type="InterPro" id="IPR015813">
    <property type="entry name" value="Pyrv/PenolPyrv_kinase-like_dom"/>
</dbReference>
<gene>
    <name evidence="6" type="ORF">HKN21_12680</name>
</gene>
<dbReference type="SUPFAM" id="SSF51621">
    <property type="entry name" value="Phosphoenolpyruvate/pyruvate domain"/>
    <property type="match status" value="1"/>
</dbReference>
<dbReference type="InterPro" id="IPR021135">
    <property type="entry name" value="PEP_COase"/>
</dbReference>
<dbReference type="GO" id="GO:0006099">
    <property type="term" value="P:tricarboxylic acid cycle"/>
    <property type="evidence" value="ECO:0007669"/>
    <property type="project" value="InterPro"/>
</dbReference>
<dbReference type="InterPro" id="IPR018129">
    <property type="entry name" value="PEP_COase_Lys_AS"/>
</dbReference>
<evidence type="ECO:0000256" key="2">
    <source>
        <dbReference type="ARBA" id="ARBA00022419"/>
    </source>
</evidence>
<feature type="active site" evidence="4">
    <location>
        <position position="147"/>
    </location>
</feature>
<dbReference type="GO" id="GO:0005829">
    <property type="term" value="C:cytosol"/>
    <property type="evidence" value="ECO:0007669"/>
    <property type="project" value="TreeGrafter"/>
</dbReference>
<dbReference type="Proteomes" id="UP000547674">
    <property type="component" value="Unassembled WGS sequence"/>
</dbReference>
<accession>A0A7Y2H322</accession>
<dbReference type="PRINTS" id="PR00150">
    <property type="entry name" value="PEPCARBXLASE"/>
</dbReference>
<feature type="region of interest" description="Disordered" evidence="5">
    <location>
        <begin position="447"/>
        <end position="469"/>
    </location>
</feature>
<sequence>MSQPSRRQTLAPHHEPLRVDVGYLGNLLGEVLRDQGGLELYEAVEEARLACISRREKGESPKTLLGDFSDLSVDQATLLVRAFATYFSLTNLAEQVHRTRRRRDYQFEERAQPGSLEAVFSSFKHIDPTRLRDAIDQLSITPVFTAHPTEAIRRTILKKEQRIARALVDRIEMPQRTPVEDHRITEQIRAEVGLIWQTAGQASTRPTVADEVEHILFFLTEVIYRVVPPFREKLEKVAAYYLGSGVVSEKPLVPVRFGSWVGGDMDGNPNVGADTVLATLRRQRSLILHKYRTEVRTLFEHLSQSDARVGISKAILEKTAEYKKQFPSTLGDIPARYHEMPYRSLLWMVWHRLGLTETQEAGGYPAPEALIDDLEIIDQSLTENQGARAGRHLVRRLLTRVRTFGFHLAMLDLRQDAELHRTVLAEYLGDEEFASRDAKERTRLLEEALEKPLKTQASPSEDLSKTLDV</sequence>
<dbReference type="PANTHER" id="PTHR30523">
    <property type="entry name" value="PHOSPHOENOLPYRUVATE CARBOXYLASE"/>
    <property type="match status" value="1"/>
</dbReference>
<name>A0A7Y2H322_UNCEI</name>
<feature type="non-terminal residue" evidence="6">
    <location>
        <position position="469"/>
    </location>
</feature>
<keyword evidence="6" id="KW-0670">Pyruvate</keyword>
<dbReference type="PROSITE" id="PS00781">
    <property type="entry name" value="PEPCASE_1"/>
    <property type="match status" value="1"/>
</dbReference>
<dbReference type="GO" id="GO:0008964">
    <property type="term" value="F:phosphoenolpyruvate carboxylase activity"/>
    <property type="evidence" value="ECO:0007669"/>
    <property type="project" value="UniProtKB-EC"/>
</dbReference>
<evidence type="ECO:0000256" key="3">
    <source>
        <dbReference type="ARBA" id="ARBA00048995"/>
    </source>
</evidence>
<protein>
    <recommendedName>
        <fullName evidence="2">Phosphoenolpyruvate carboxylase</fullName>
    </recommendedName>
</protein>
<proteinExistence type="predicted"/>
<organism evidence="6 7">
    <name type="scientific">Eiseniibacteriota bacterium</name>
    <dbReference type="NCBI Taxonomy" id="2212470"/>
    <lineage>
        <taxon>Bacteria</taxon>
        <taxon>Candidatus Eiseniibacteriota</taxon>
    </lineage>
</organism>
<comment type="catalytic activity">
    <reaction evidence="3">
        <text>oxaloacetate + phosphate = phosphoenolpyruvate + hydrogencarbonate</text>
        <dbReference type="Rhea" id="RHEA:28370"/>
        <dbReference type="ChEBI" id="CHEBI:16452"/>
        <dbReference type="ChEBI" id="CHEBI:17544"/>
        <dbReference type="ChEBI" id="CHEBI:43474"/>
        <dbReference type="ChEBI" id="CHEBI:58702"/>
        <dbReference type="EC" id="4.1.1.31"/>
    </reaction>
</comment>
<evidence type="ECO:0000256" key="1">
    <source>
        <dbReference type="ARBA" id="ARBA00003670"/>
    </source>
</evidence>
<evidence type="ECO:0000313" key="6">
    <source>
        <dbReference type="EMBL" id="NNF07610.1"/>
    </source>
</evidence>
<evidence type="ECO:0000256" key="4">
    <source>
        <dbReference type="PROSITE-ProRule" id="PRU10111"/>
    </source>
</evidence>
<evidence type="ECO:0000313" key="7">
    <source>
        <dbReference type="Proteomes" id="UP000547674"/>
    </source>
</evidence>
<dbReference type="Pfam" id="PF00311">
    <property type="entry name" value="PEPcase"/>
    <property type="match status" value="1"/>
</dbReference>
<dbReference type="PANTHER" id="PTHR30523:SF6">
    <property type="entry name" value="PHOSPHOENOLPYRUVATE CARBOXYLASE"/>
    <property type="match status" value="1"/>
</dbReference>
<reference evidence="6 7" key="1">
    <citation type="submission" date="2020-03" db="EMBL/GenBank/DDBJ databases">
        <title>Metabolic flexibility allows generalist bacteria to become dominant in a frequently disturbed ecosystem.</title>
        <authorList>
            <person name="Chen Y.-J."/>
            <person name="Leung P.M."/>
            <person name="Bay S.K."/>
            <person name="Hugenholtz P."/>
            <person name="Kessler A.J."/>
            <person name="Shelley G."/>
            <person name="Waite D.W."/>
            <person name="Cook P.L."/>
            <person name="Greening C."/>
        </authorList>
    </citation>
    <scope>NUCLEOTIDE SEQUENCE [LARGE SCALE GENOMIC DNA]</scope>
    <source>
        <strain evidence="6">SS_bin_28</strain>
    </source>
</reference>
<dbReference type="GO" id="GO:0015977">
    <property type="term" value="P:carbon fixation"/>
    <property type="evidence" value="ECO:0007669"/>
    <property type="project" value="InterPro"/>
</dbReference>
<comment type="function">
    <text evidence="1">Forms oxaloacetate, a four-carbon dicarboxylic acid source for the tricarboxylic acid cycle.</text>
</comment>